<protein>
    <submittedName>
        <fullName evidence="1">Uncharacterized protein</fullName>
    </submittedName>
</protein>
<keyword evidence="2" id="KW-1185">Reference proteome</keyword>
<organism evidence="1 2">
    <name type="scientific">Azomonas macrocytogenes</name>
    <name type="common">Azotobacter macrocytogenes</name>
    <dbReference type="NCBI Taxonomy" id="69962"/>
    <lineage>
        <taxon>Bacteria</taxon>
        <taxon>Pseudomonadati</taxon>
        <taxon>Pseudomonadota</taxon>
        <taxon>Gammaproteobacteria</taxon>
        <taxon>Pseudomonadales</taxon>
        <taxon>Pseudomonadaceae</taxon>
        <taxon>Azomonas</taxon>
    </lineage>
</organism>
<gene>
    <name evidence="1" type="ORF">FHR87_003300</name>
</gene>
<evidence type="ECO:0000313" key="2">
    <source>
        <dbReference type="Proteomes" id="UP000549250"/>
    </source>
</evidence>
<reference evidence="1 2" key="1">
    <citation type="submission" date="2020-08" db="EMBL/GenBank/DDBJ databases">
        <title>Genomic Encyclopedia of Type Strains, Phase III (KMG-III): the genomes of soil and plant-associated and newly described type strains.</title>
        <authorList>
            <person name="Whitman W."/>
        </authorList>
    </citation>
    <scope>NUCLEOTIDE SEQUENCE [LARGE SCALE GENOMIC DNA]</scope>
    <source>
        <strain evidence="1 2">CECT 4462</strain>
    </source>
</reference>
<evidence type="ECO:0000313" key="1">
    <source>
        <dbReference type="EMBL" id="MBB3104872.1"/>
    </source>
</evidence>
<proteinExistence type="predicted"/>
<dbReference type="AlphaFoldDB" id="A0A839T630"/>
<sequence length="121" mass="14056">MNQEPNDHLAANSGETLQQLVQMYEKLQSCVLEMEIQHRVDQDFICILMLLFKRPEKLQDLWKMSASAIAEDISVRWAHLDGQDDAGQIAQVKEVMNDRFDFWSERIQFAIDIRKNSGSTN</sequence>
<comment type="caution">
    <text evidence="1">The sequence shown here is derived from an EMBL/GenBank/DDBJ whole genome shotgun (WGS) entry which is preliminary data.</text>
</comment>
<dbReference type="EMBL" id="JACHXI010000021">
    <property type="protein sequence ID" value="MBB3104872.1"/>
    <property type="molecule type" value="Genomic_DNA"/>
</dbReference>
<name>A0A839T630_AZOMA</name>
<accession>A0A839T630</accession>
<dbReference type="RefSeq" id="WP_183167729.1">
    <property type="nucleotide sequence ID" value="NZ_JACHXI010000021.1"/>
</dbReference>
<dbReference type="Proteomes" id="UP000549250">
    <property type="component" value="Unassembled WGS sequence"/>
</dbReference>